<evidence type="ECO:0000313" key="1">
    <source>
        <dbReference type="EMBL" id="SPD72834.1"/>
    </source>
</evidence>
<dbReference type="EMBL" id="OJIN01000064">
    <property type="protein sequence ID" value="SPD72834.1"/>
    <property type="molecule type" value="Genomic_DNA"/>
</dbReference>
<sequence>MQIDMHYYGVYALARLAGLNPMAAKTIATASQYVDDSLTDKALDHDKSGAKMIPVETAHHMADLKNVDPNDQRYIWVPFHFLPGNQGKSFTERLVCRMDSDLAKAMKDHHMGFADRPFALELMGVTAHVYADTFAHYGFSGVSSRRNRVKSDDIEILEVSDKTKDYWEKKQPEFFKKYGNQGGFFENIKRALASSVAEMLSGALGHGAVLTYPDQPYLHWRFKYEKTGKEYSDRPTHEYDRHNLNDYLTACRVLYDMFRAFGGLRSDYCNINSPIDFTAELEENLTGILALEDGDKARSAAWRDAVRDNKLYHGEDIPEYDQAAWDKDRDGFPKILNPDDATKFSVFRFYQAASLHQHYVLRELLPAHGLVAI</sequence>
<gene>
    <name evidence="1" type="ORF">PITCH_A1560014</name>
</gene>
<dbReference type="AlphaFoldDB" id="A0A445MTI0"/>
<protein>
    <submittedName>
        <fullName evidence="1">Putative signal peptide protein</fullName>
    </submittedName>
</protein>
<accession>A0A445MTI0</accession>
<dbReference type="InterPro" id="IPR046653">
    <property type="entry name" value="DUF6765"/>
</dbReference>
<proteinExistence type="predicted"/>
<dbReference type="Pfam" id="PF20551">
    <property type="entry name" value="DUF6765"/>
    <property type="match status" value="1"/>
</dbReference>
<organism evidence="1">
    <name type="scientific">uncultured Desulfobacterium sp</name>
    <dbReference type="NCBI Taxonomy" id="201089"/>
    <lineage>
        <taxon>Bacteria</taxon>
        <taxon>Pseudomonadati</taxon>
        <taxon>Thermodesulfobacteriota</taxon>
        <taxon>Desulfobacteria</taxon>
        <taxon>Desulfobacterales</taxon>
        <taxon>Desulfobacteriaceae</taxon>
        <taxon>Desulfobacterium</taxon>
        <taxon>environmental samples</taxon>
    </lineage>
</organism>
<reference evidence="1" key="1">
    <citation type="submission" date="2018-01" db="EMBL/GenBank/DDBJ databases">
        <authorList>
            <person name="Regsiter A."/>
            <person name="William W."/>
        </authorList>
    </citation>
    <scope>NUCLEOTIDE SEQUENCE</scope>
    <source>
        <strain evidence="1">TRIP AH-1</strain>
    </source>
</reference>
<name>A0A445MTI0_9BACT</name>